<dbReference type="GO" id="GO:0016887">
    <property type="term" value="F:ATP hydrolysis activity"/>
    <property type="evidence" value="ECO:0007669"/>
    <property type="project" value="InterPro"/>
</dbReference>
<dbReference type="Gene3D" id="3.40.50.150">
    <property type="entry name" value="Vaccinia Virus protein VP39"/>
    <property type="match status" value="2"/>
</dbReference>
<dbReference type="InterPro" id="IPR029063">
    <property type="entry name" value="SAM-dependent_MTases_sf"/>
</dbReference>
<dbReference type="EMBL" id="JAAIUW010000010">
    <property type="protein sequence ID" value="KAF7810864.1"/>
    <property type="molecule type" value="Genomic_DNA"/>
</dbReference>
<proteinExistence type="predicted"/>
<name>A0A834SVN8_9FABA</name>
<dbReference type="OrthoDB" id="1523883at2759"/>
<dbReference type="SUPFAM" id="SSF53335">
    <property type="entry name" value="S-adenosyl-L-methionine-dependent methyltransferases"/>
    <property type="match status" value="2"/>
</dbReference>
<evidence type="ECO:0000313" key="1">
    <source>
        <dbReference type="EMBL" id="KAF7810864.1"/>
    </source>
</evidence>
<dbReference type="AlphaFoldDB" id="A0A834SVN8"/>
<keyword evidence="1" id="KW-0808">Transferase</keyword>
<organism evidence="1 2">
    <name type="scientific">Senna tora</name>
    <dbReference type="NCBI Taxonomy" id="362788"/>
    <lineage>
        <taxon>Eukaryota</taxon>
        <taxon>Viridiplantae</taxon>
        <taxon>Streptophyta</taxon>
        <taxon>Embryophyta</taxon>
        <taxon>Tracheophyta</taxon>
        <taxon>Spermatophyta</taxon>
        <taxon>Magnoliopsida</taxon>
        <taxon>eudicotyledons</taxon>
        <taxon>Gunneridae</taxon>
        <taxon>Pentapetalae</taxon>
        <taxon>rosids</taxon>
        <taxon>fabids</taxon>
        <taxon>Fabales</taxon>
        <taxon>Fabaceae</taxon>
        <taxon>Caesalpinioideae</taxon>
        <taxon>Cassia clade</taxon>
        <taxon>Senna</taxon>
    </lineage>
</organism>
<dbReference type="Proteomes" id="UP000634136">
    <property type="component" value="Unassembled WGS sequence"/>
</dbReference>
<dbReference type="GO" id="GO:0008168">
    <property type="term" value="F:methyltransferase activity"/>
    <property type="evidence" value="ECO:0007669"/>
    <property type="project" value="UniProtKB-KW"/>
</dbReference>
<reference evidence="1" key="1">
    <citation type="submission" date="2020-09" db="EMBL/GenBank/DDBJ databases">
        <title>Genome-Enabled Discovery of Anthraquinone Biosynthesis in Senna tora.</title>
        <authorList>
            <person name="Kang S.-H."/>
            <person name="Pandey R.P."/>
            <person name="Lee C.-M."/>
            <person name="Sim J.-S."/>
            <person name="Jeong J.-T."/>
            <person name="Choi B.-S."/>
            <person name="Jung M."/>
            <person name="Ginzburg D."/>
            <person name="Zhao K."/>
            <person name="Won S.Y."/>
            <person name="Oh T.-J."/>
            <person name="Yu Y."/>
            <person name="Kim N.-H."/>
            <person name="Lee O.R."/>
            <person name="Lee T.-H."/>
            <person name="Bashyal P."/>
            <person name="Kim T.-S."/>
            <person name="Lee W.-H."/>
            <person name="Kawkins C."/>
            <person name="Kim C.-K."/>
            <person name="Kim J.S."/>
            <person name="Ahn B.O."/>
            <person name="Rhee S.Y."/>
            <person name="Sohng J.K."/>
        </authorList>
    </citation>
    <scope>NUCLEOTIDE SEQUENCE</scope>
    <source>
        <tissue evidence="1">Leaf</tissue>
    </source>
</reference>
<dbReference type="Pfam" id="PF03492">
    <property type="entry name" value="Methyltransf_7"/>
    <property type="match status" value="2"/>
</dbReference>
<dbReference type="PANTHER" id="PTHR31009">
    <property type="entry name" value="S-ADENOSYL-L-METHIONINE:CARBOXYL METHYLTRANSFERASE FAMILY PROTEIN"/>
    <property type="match status" value="1"/>
</dbReference>
<dbReference type="GO" id="GO:0005524">
    <property type="term" value="F:ATP binding"/>
    <property type="evidence" value="ECO:0007669"/>
    <property type="project" value="InterPro"/>
</dbReference>
<protein>
    <submittedName>
        <fullName evidence="1">Salicylate carboxymethyltransferase-like</fullName>
    </submittedName>
</protein>
<keyword evidence="2" id="KW-1185">Reference proteome</keyword>
<dbReference type="GO" id="GO:0032259">
    <property type="term" value="P:methylation"/>
    <property type="evidence" value="ECO:0007669"/>
    <property type="project" value="UniProtKB-KW"/>
</dbReference>
<sequence length="468" mass="52759">MATEEVLHMNDGVGETSYANNSLLQRKVSLKVKPILKEHITKVYTNIDVSDCLKVADLGCSSGPNTLLIASEIMGMIDEISLRLKKKKTPAFQIFLNDLPSNDFNTIFNSLPDFYKNLQHEKGHNFGPNCFILGAPGSFYGRLFPENSIHFFHSSYSLHWLSQVPKGLSGRNLNEGNIYIANTSCEAVWKAYFEQFEDDFKVFLKHRSVELVKGGGMVLTFIGRPQDQQPLTIHSLIGITLHDMVLEVPKGLSSNGGEALNKDDIYISNKSPGGVWKAYVEQFEQDFLHFLRHRSVELVNGGSMLLTLLGRLENQDPTTTFNIIGMALHDLILQNKIEEAKLECFDIPYYGPTEKEVRKIIEREGSFRVERIEIIKLGTGKSSLVAAMANYLNFDVYDLELTDLMRNSELRKLLISTGNRSILVVEDIDCSIELQNLDFENAKNTIISTSTSRVWIICSYQCLLKIVG</sequence>
<evidence type="ECO:0000313" key="2">
    <source>
        <dbReference type="Proteomes" id="UP000634136"/>
    </source>
</evidence>
<gene>
    <name evidence="1" type="ORF">G2W53_031840</name>
</gene>
<accession>A0A834SVN8</accession>
<dbReference type="InterPro" id="IPR005299">
    <property type="entry name" value="MeTrfase_7"/>
</dbReference>
<keyword evidence="1" id="KW-0489">Methyltransferase</keyword>
<dbReference type="InterPro" id="IPR027417">
    <property type="entry name" value="P-loop_NTPase"/>
</dbReference>
<dbReference type="SUPFAM" id="SSF52540">
    <property type="entry name" value="P-loop containing nucleoside triphosphate hydrolases"/>
    <property type="match status" value="1"/>
</dbReference>
<comment type="caution">
    <text evidence="1">The sequence shown here is derived from an EMBL/GenBank/DDBJ whole genome shotgun (WGS) entry which is preliminary data.</text>
</comment>